<comment type="catalytic activity">
    <reaction evidence="2">
        <text>N(6)-D-ribulosyl-L-lysyl-[protein] + ATP = N(6)-(3-O-phospho-D-ribulosyl)-L-lysyl-[protein] + ADP + H(+)</text>
        <dbReference type="Rhea" id="RHEA:48432"/>
        <dbReference type="Rhea" id="RHEA-COMP:12103"/>
        <dbReference type="Rhea" id="RHEA-COMP:12104"/>
        <dbReference type="ChEBI" id="CHEBI:15378"/>
        <dbReference type="ChEBI" id="CHEBI:30616"/>
        <dbReference type="ChEBI" id="CHEBI:90418"/>
        <dbReference type="ChEBI" id="CHEBI:90420"/>
        <dbReference type="ChEBI" id="CHEBI:456216"/>
        <dbReference type="EC" id="2.7.1.172"/>
    </reaction>
    <physiologicalReaction direction="left-to-right" evidence="2">
        <dbReference type="Rhea" id="RHEA:48433"/>
    </physiologicalReaction>
</comment>
<name>A0A084G4K2_PSEDA</name>
<feature type="transmembrane region" description="Helical" evidence="3">
    <location>
        <begin position="343"/>
        <end position="363"/>
    </location>
</feature>
<proteinExistence type="predicted"/>
<evidence type="ECO:0000313" key="5">
    <source>
        <dbReference type="Proteomes" id="UP000028545"/>
    </source>
</evidence>
<dbReference type="PANTHER" id="PTHR12149">
    <property type="entry name" value="FRUCTOSAMINE 3 KINASE-RELATED PROTEIN"/>
    <property type="match status" value="1"/>
</dbReference>
<keyword evidence="3" id="KW-0812">Transmembrane</keyword>
<protein>
    <recommendedName>
        <fullName evidence="1">protein-ribulosamine 3-kinase</fullName>
        <ecNumber evidence="1">2.7.1.172</ecNumber>
    </recommendedName>
</protein>
<accession>A0A084G4K2</accession>
<keyword evidence="5" id="KW-1185">Reference proteome</keyword>
<dbReference type="Proteomes" id="UP000028545">
    <property type="component" value="Unassembled WGS sequence"/>
</dbReference>
<dbReference type="GO" id="GO:0102193">
    <property type="term" value="F:protein-ribulosamine 3-kinase activity"/>
    <property type="evidence" value="ECO:0007669"/>
    <property type="project" value="UniProtKB-EC"/>
</dbReference>
<evidence type="ECO:0000256" key="3">
    <source>
        <dbReference type="SAM" id="Phobius"/>
    </source>
</evidence>
<dbReference type="InterPro" id="IPR011009">
    <property type="entry name" value="Kinase-like_dom_sf"/>
</dbReference>
<evidence type="ECO:0000256" key="1">
    <source>
        <dbReference type="ARBA" id="ARBA00011961"/>
    </source>
</evidence>
<dbReference type="EMBL" id="JOWA01000100">
    <property type="protein sequence ID" value="KEZ42264.1"/>
    <property type="molecule type" value="Genomic_DNA"/>
</dbReference>
<dbReference type="HOGENOM" id="CLU_036517_1_2_1"/>
<keyword evidence="3" id="KW-1133">Transmembrane helix</keyword>
<dbReference type="RefSeq" id="XP_016642063.1">
    <property type="nucleotide sequence ID" value="XM_016788306.1"/>
</dbReference>
<comment type="caution">
    <text evidence="4">The sequence shown here is derived from an EMBL/GenBank/DDBJ whole genome shotgun (WGS) entry which is preliminary data.</text>
</comment>
<dbReference type="InterPro" id="IPR016477">
    <property type="entry name" value="Fructo-/Ketosamine-3-kinase"/>
</dbReference>
<dbReference type="GeneID" id="27725195"/>
<dbReference type="OrthoDB" id="5772781at2759"/>
<dbReference type="VEuPathDB" id="FungiDB:SAPIO_CDS6123"/>
<dbReference type="Pfam" id="PF03881">
    <property type="entry name" value="Fructosamin_kin"/>
    <property type="match status" value="1"/>
</dbReference>
<keyword evidence="3" id="KW-0472">Membrane</keyword>
<reference evidence="4 5" key="1">
    <citation type="journal article" date="2014" name="Genome Announc.">
        <title>Draft genome sequence of the pathogenic fungus Scedosporium apiospermum.</title>
        <authorList>
            <person name="Vandeputte P."/>
            <person name="Ghamrawi S."/>
            <person name="Rechenmann M."/>
            <person name="Iltis A."/>
            <person name="Giraud S."/>
            <person name="Fleury M."/>
            <person name="Thornton C."/>
            <person name="Delhaes L."/>
            <person name="Meyer W."/>
            <person name="Papon N."/>
            <person name="Bouchara J.P."/>
        </authorList>
    </citation>
    <scope>NUCLEOTIDE SEQUENCE [LARGE SCALE GENOMIC DNA]</scope>
    <source>
        <strain evidence="4 5">IHEM 14462</strain>
    </source>
</reference>
<dbReference type="PANTHER" id="PTHR12149:SF8">
    <property type="entry name" value="PROTEIN-RIBULOSAMINE 3-KINASE"/>
    <property type="match status" value="1"/>
</dbReference>
<dbReference type="KEGG" id="sapo:SAPIO_CDS6123"/>
<evidence type="ECO:0000256" key="2">
    <source>
        <dbReference type="ARBA" id="ARBA00048655"/>
    </source>
</evidence>
<organism evidence="4 5">
    <name type="scientific">Pseudallescheria apiosperma</name>
    <name type="common">Scedosporium apiospermum</name>
    <dbReference type="NCBI Taxonomy" id="563466"/>
    <lineage>
        <taxon>Eukaryota</taxon>
        <taxon>Fungi</taxon>
        <taxon>Dikarya</taxon>
        <taxon>Ascomycota</taxon>
        <taxon>Pezizomycotina</taxon>
        <taxon>Sordariomycetes</taxon>
        <taxon>Hypocreomycetidae</taxon>
        <taxon>Microascales</taxon>
        <taxon>Microascaceae</taxon>
        <taxon>Scedosporium</taxon>
    </lineage>
</organism>
<evidence type="ECO:0000313" key="4">
    <source>
        <dbReference type="EMBL" id="KEZ42264.1"/>
    </source>
</evidence>
<dbReference type="SUPFAM" id="SSF56112">
    <property type="entry name" value="Protein kinase-like (PK-like)"/>
    <property type="match status" value="1"/>
</dbReference>
<sequence>MLDESLDPAVLAVLPPGSEVVDVHEHGTASWSSGYKVDVEVDGEEKEYFLKVLQRHNHVEMARGEYESQKALAEILPDNVAVPLAFGTFQLDSSKSFFITPFRELMDKIATPTALAELLKTLHTTSRSPTGKFGFHVQTFNGVVPVINDWCDSWEAWFTRQFKADILWEQSVCGRDPEFDAVADEFFAKVIPRLLRPLETGGRSIKPSLLHGDIWHGNCQIDADTQKVILFDSCCCYGHNELDLHMMREPRYKFSEKQRHLIEYKRIVGVSEPVEDFDDRNALYAMRDNIINSGLHEHRRFLRQKVKEEMQRLLAKYPEGFEGFKRSRGSEYPSKPRPGKEKLLCAILWVTALLALVTSYYVATLGRPFEVIKFPSSHQGPKLDFAIPEDKAMEEGVDDIVIG</sequence>
<dbReference type="OMA" id="FYGHHEM"/>
<dbReference type="EC" id="2.7.1.172" evidence="1"/>
<dbReference type="AlphaFoldDB" id="A0A084G4K2"/>
<dbReference type="Gene3D" id="3.90.1200.10">
    <property type="match status" value="1"/>
</dbReference>
<gene>
    <name evidence="4" type="ORF">SAPIO_CDS6123</name>
</gene>